<comment type="catalytic activity">
    <reaction evidence="7">
        <text>RX + glutathione = an S-substituted glutathione + a halide anion + H(+)</text>
        <dbReference type="Rhea" id="RHEA:16437"/>
        <dbReference type="ChEBI" id="CHEBI:15378"/>
        <dbReference type="ChEBI" id="CHEBI:16042"/>
        <dbReference type="ChEBI" id="CHEBI:17792"/>
        <dbReference type="ChEBI" id="CHEBI:57925"/>
        <dbReference type="ChEBI" id="CHEBI:90779"/>
        <dbReference type="EC" id="2.5.1.18"/>
    </reaction>
</comment>
<keyword evidence="4" id="KW-1015">Disulfide bond</keyword>
<dbReference type="NCBIfam" id="TIGR02180">
    <property type="entry name" value="GRX_euk"/>
    <property type="match status" value="1"/>
</dbReference>
<dbReference type="PROSITE" id="PS51354">
    <property type="entry name" value="GLUTAREDOXIN_2"/>
    <property type="match status" value="1"/>
</dbReference>
<dbReference type="PANTHER" id="PTHR45694">
    <property type="entry name" value="GLUTAREDOXIN 2"/>
    <property type="match status" value="1"/>
</dbReference>
<evidence type="ECO:0000256" key="7">
    <source>
        <dbReference type="ARBA" id="ARBA00047960"/>
    </source>
</evidence>
<dbReference type="InterPro" id="IPR011899">
    <property type="entry name" value="Glutaredoxin_euk/vir"/>
</dbReference>
<evidence type="ECO:0000256" key="6">
    <source>
        <dbReference type="ARBA" id="ARBA00035808"/>
    </source>
</evidence>
<evidence type="ECO:0000256" key="1">
    <source>
        <dbReference type="ARBA" id="ARBA00000217"/>
    </source>
</evidence>
<gene>
    <name evidence="9" type="ORF">KGF56_001826</name>
</gene>
<proteinExistence type="predicted"/>
<accession>A0AAI9WYT4</accession>
<dbReference type="GO" id="GO:0005634">
    <property type="term" value="C:nucleus"/>
    <property type="evidence" value="ECO:0007669"/>
    <property type="project" value="TreeGrafter"/>
</dbReference>
<organism evidence="9 10">
    <name type="scientific">Candida oxycetoniae</name>
    <dbReference type="NCBI Taxonomy" id="497107"/>
    <lineage>
        <taxon>Eukaryota</taxon>
        <taxon>Fungi</taxon>
        <taxon>Dikarya</taxon>
        <taxon>Ascomycota</taxon>
        <taxon>Saccharomycotina</taxon>
        <taxon>Pichiomycetes</taxon>
        <taxon>Debaryomycetaceae</taxon>
        <taxon>Candida/Lodderomyces clade</taxon>
        <taxon>Candida</taxon>
    </lineage>
</organism>
<reference evidence="9" key="1">
    <citation type="journal article" date="2022" name="DNA Res.">
        <title>Genome analysis of five recently described species of the CUG-Ser clade uncovers Candida theae as a new hybrid lineage with pathogenic potential in the Candida parapsilosis species complex.</title>
        <authorList>
            <person name="Mixao V."/>
            <person name="Del Olmo V."/>
            <person name="Hegedusova E."/>
            <person name="Saus E."/>
            <person name="Pryszcz L."/>
            <person name="Cillingova A."/>
            <person name="Nosek J."/>
            <person name="Gabaldon T."/>
        </authorList>
    </citation>
    <scope>NUCLEOTIDE SEQUENCE</scope>
    <source>
        <strain evidence="9">CBS 10844</strain>
    </source>
</reference>
<dbReference type="EMBL" id="JAHUZD010000038">
    <property type="protein sequence ID" value="KAI3405379.1"/>
    <property type="molecule type" value="Genomic_DNA"/>
</dbReference>
<dbReference type="AlphaFoldDB" id="A0AAI9WYT4"/>
<dbReference type="FunFam" id="3.40.30.10:FF:000026">
    <property type="entry name" value="Glutaredoxin 2"/>
    <property type="match status" value="1"/>
</dbReference>
<dbReference type="InterPro" id="IPR036249">
    <property type="entry name" value="Thioredoxin-like_sf"/>
</dbReference>
<name>A0AAI9WYT4_9ASCO</name>
<keyword evidence="10" id="KW-1185">Reference proteome</keyword>
<dbReference type="Pfam" id="PF00462">
    <property type="entry name" value="Glutaredoxin"/>
    <property type="match status" value="1"/>
</dbReference>
<dbReference type="GO" id="GO:0004602">
    <property type="term" value="F:glutathione peroxidase activity"/>
    <property type="evidence" value="ECO:0007669"/>
    <property type="project" value="UniProtKB-EC"/>
</dbReference>
<dbReference type="SUPFAM" id="SSF52833">
    <property type="entry name" value="Thioredoxin-like"/>
    <property type="match status" value="1"/>
</dbReference>
<keyword evidence="5" id="KW-0676">Redox-active center</keyword>
<dbReference type="InterPro" id="IPR014025">
    <property type="entry name" value="Glutaredoxin_subgr"/>
</dbReference>
<dbReference type="GO" id="GO:0004364">
    <property type="term" value="F:glutathione transferase activity"/>
    <property type="evidence" value="ECO:0007669"/>
    <property type="project" value="UniProtKB-EC"/>
</dbReference>
<comment type="caution">
    <text evidence="9">The sequence shown here is derived from an EMBL/GenBank/DDBJ whole genome shotgun (WGS) entry which is preliminary data.</text>
</comment>
<comment type="catalytic activity">
    <reaction evidence="1">
        <text>2 glutathione + H2O2 = glutathione disulfide + 2 H2O</text>
        <dbReference type="Rhea" id="RHEA:16833"/>
        <dbReference type="ChEBI" id="CHEBI:15377"/>
        <dbReference type="ChEBI" id="CHEBI:16240"/>
        <dbReference type="ChEBI" id="CHEBI:57925"/>
        <dbReference type="ChEBI" id="CHEBI:58297"/>
        <dbReference type="EC" id="1.11.1.9"/>
    </reaction>
</comment>
<sequence length="131" mass="14532">MLRLVSRSFSPYITTRIPITRKISSSNMYAAQSKIKVQKLIKEKPILIFSKTFCPYCTQTKHTIEGITKDAYILELDDLGDGQDIQETLAELTGQNTVPSVFIGGEHIGGNSDVQTLNEQGKLAEKIRAVS</sequence>
<dbReference type="GO" id="GO:0015038">
    <property type="term" value="F:glutathione disulfide oxidoreductase activity"/>
    <property type="evidence" value="ECO:0007669"/>
    <property type="project" value="TreeGrafter"/>
</dbReference>
<dbReference type="GeneID" id="73379443"/>
<dbReference type="Proteomes" id="UP001202479">
    <property type="component" value="Unassembled WGS sequence"/>
</dbReference>
<dbReference type="RefSeq" id="XP_049181124.1">
    <property type="nucleotide sequence ID" value="XM_049322991.1"/>
</dbReference>
<dbReference type="InterPro" id="IPR011767">
    <property type="entry name" value="GLR_AS"/>
</dbReference>
<evidence type="ECO:0000313" key="9">
    <source>
        <dbReference type="EMBL" id="KAI3405379.1"/>
    </source>
</evidence>
<feature type="domain" description="Glutaredoxin" evidence="8">
    <location>
        <begin position="46"/>
        <end position="108"/>
    </location>
</feature>
<evidence type="ECO:0000256" key="5">
    <source>
        <dbReference type="ARBA" id="ARBA00023284"/>
    </source>
</evidence>
<comment type="catalytic activity">
    <reaction evidence="6">
        <text>1-chloro-2,4-dinitrobenzene + glutathione = 2,4-dinitrophenyl-S-glutathione + chloride + H(+)</text>
        <dbReference type="Rhea" id="RHEA:51220"/>
        <dbReference type="ChEBI" id="CHEBI:15378"/>
        <dbReference type="ChEBI" id="CHEBI:17996"/>
        <dbReference type="ChEBI" id="CHEBI:34718"/>
        <dbReference type="ChEBI" id="CHEBI:57925"/>
        <dbReference type="ChEBI" id="CHEBI:133977"/>
        <dbReference type="EC" id="2.5.1.18"/>
    </reaction>
</comment>
<dbReference type="GO" id="GO:0034599">
    <property type="term" value="P:cellular response to oxidative stress"/>
    <property type="evidence" value="ECO:0007669"/>
    <property type="project" value="TreeGrafter"/>
</dbReference>
<keyword evidence="2" id="KW-0813">Transport</keyword>
<evidence type="ECO:0000256" key="4">
    <source>
        <dbReference type="ARBA" id="ARBA00023157"/>
    </source>
</evidence>
<dbReference type="PANTHER" id="PTHR45694:SF18">
    <property type="entry name" value="GLUTAREDOXIN-1-RELATED"/>
    <property type="match status" value="1"/>
</dbReference>
<keyword evidence="3" id="KW-0249">Electron transport</keyword>
<dbReference type="GO" id="GO:0005737">
    <property type="term" value="C:cytoplasm"/>
    <property type="evidence" value="ECO:0007669"/>
    <property type="project" value="TreeGrafter"/>
</dbReference>
<dbReference type="PRINTS" id="PR00160">
    <property type="entry name" value="GLUTAREDOXIN"/>
</dbReference>
<dbReference type="InterPro" id="IPR002109">
    <property type="entry name" value="Glutaredoxin"/>
</dbReference>
<dbReference type="CDD" id="cd03419">
    <property type="entry name" value="GRX_GRXh_1_2_like"/>
    <property type="match status" value="1"/>
</dbReference>
<dbReference type="PROSITE" id="PS00195">
    <property type="entry name" value="GLUTAREDOXIN_1"/>
    <property type="match status" value="1"/>
</dbReference>
<evidence type="ECO:0000256" key="3">
    <source>
        <dbReference type="ARBA" id="ARBA00022982"/>
    </source>
</evidence>
<evidence type="ECO:0000313" key="10">
    <source>
        <dbReference type="Proteomes" id="UP001202479"/>
    </source>
</evidence>
<evidence type="ECO:0000259" key="8">
    <source>
        <dbReference type="Pfam" id="PF00462"/>
    </source>
</evidence>
<dbReference type="Gene3D" id="3.40.30.10">
    <property type="entry name" value="Glutaredoxin"/>
    <property type="match status" value="1"/>
</dbReference>
<evidence type="ECO:0000256" key="2">
    <source>
        <dbReference type="ARBA" id="ARBA00022448"/>
    </source>
</evidence>
<protein>
    <submittedName>
        <fullName evidence="9">GRX1</fullName>
    </submittedName>
</protein>